<sequence>MAFGVTQEVVEALLSLEGLIRGPLHTRLWREAGVKVWRTASLPEGVGSVHLETEDGELQVHFARERYGYQARTRWGLVTGNGEGFSGNPMALIGVMGHVPTLEGGLKAFLEEPGLLPPPVARARRKPLLDFALRGRSGLPRPLSRLLEVALEVPEAAPVFLRRVGEWVLREGGVLAERVLPGTYEARFGGKRGAFHWRVEGEEERMEVKLAELWLEYSGKRVGLKAPW</sequence>
<evidence type="ECO:0000313" key="1">
    <source>
        <dbReference type="EMBL" id="HHM68369.1"/>
    </source>
</evidence>
<protein>
    <submittedName>
        <fullName evidence="1">Uncharacterized protein</fullName>
    </submittedName>
</protein>
<name>A0A7C5VGP4_9DEIN</name>
<dbReference type="EMBL" id="DRXE01000240">
    <property type="protein sequence ID" value="HHM68369.1"/>
    <property type="molecule type" value="Genomic_DNA"/>
</dbReference>
<proteinExistence type="predicted"/>
<dbReference type="AlphaFoldDB" id="A0A7C5VGP4"/>
<organism evidence="1">
    <name type="scientific">Thermus caliditerrae</name>
    <dbReference type="NCBI Taxonomy" id="1330700"/>
    <lineage>
        <taxon>Bacteria</taxon>
        <taxon>Thermotogati</taxon>
        <taxon>Deinococcota</taxon>
        <taxon>Deinococci</taxon>
        <taxon>Thermales</taxon>
        <taxon>Thermaceae</taxon>
        <taxon>Thermus</taxon>
    </lineage>
</organism>
<gene>
    <name evidence="1" type="ORF">ENM28_06675</name>
</gene>
<accession>A0A7C5VGP4</accession>
<reference evidence="1" key="1">
    <citation type="journal article" date="2020" name="mSystems">
        <title>Genome- and Community-Level Interaction Insights into Carbon Utilization and Element Cycling Functions of Hydrothermarchaeota in Hydrothermal Sediment.</title>
        <authorList>
            <person name="Zhou Z."/>
            <person name="Liu Y."/>
            <person name="Xu W."/>
            <person name="Pan J."/>
            <person name="Luo Z.H."/>
            <person name="Li M."/>
        </authorList>
    </citation>
    <scope>NUCLEOTIDE SEQUENCE [LARGE SCALE GENOMIC DNA]</scope>
    <source>
        <strain evidence="1">SpSt-1071</strain>
    </source>
</reference>
<comment type="caution">
    <text evidence="1">The sequence shown here is derived from an EMBL/GenBank/DDBJ whole genome shotgun (WGS) entry which is preliminary data.</text>
</comment>